<keyword evidence="2" id="KW-0547">Nucleotide-binding</keyword>
<dbReference type="Pfam" id="PF25888">
    <property type="entry name" value="WHD_DnaB"/>
    <property type="match status" value="1"/>
</dbReference>
<dbReference type="Proteomes" id="UP000295757">
    <property type="component" value="Unassembled WGS sequence"/>
</dbReference>
<evidence type="ECO:0000259" key="1">
    <source>
        <dbReference type="Pfam" id="PF25888"/>
    </source>
</evidence>
<reference evidence="2 3" key="1">
    <citation type="submission" date="2019-03" db="EMBL/GenBank/DDBJ databases">
        <title>Genomic Encyclopedia of Archaeal and Bacterial Type Strains, Phase II (KMG-II): from individual species to whole genera.</title>
        <authorList>
            <person name="Goeker M."/>
        </authorList>
    </citation>
    <scope>NUCLEOTIDE SEQUENCE [LARGE SCALE GENOMIC DNA]</scope>
    <source>
        <strain evidence="2 3">ATCC 35214</strain>
    </source>
</reference>
<gene>
    <name evidence="2" type="ORF">BCF59_0620</name>
</gene>
<comment type="caution">
    <text evidence="2">The sequence shown here is derived from an EMBL/GenBank/DDBJ whole genome shotgun (WGS) entry which is preliminary data.</text>
</comment>
<dbReference type="EMBL" id="SOCN01000003">
    <property type="protein sequence ID" value="TDV23274.1"/>
    <property type="molecule type" value="Genomic_DNA"/>
</dbReference>
<keyword evidence="3" id="KW-1185">Reference proteome</keyword>
<accession>A0A4R7UE59</accession>
<proteinExistence type="predicted"/>
<evidence type="ECO:0000313" key="3">
    <source>
        <dbReference type="Proteomes" id="UP000295757"/>
    </source>
</evidence>
<dbReference type="InterPro" id="IPR058660">
    <property type="entry name" value="WHD_DnaB"/>
</dbReference>
<keyword evidence="2" id="KW-0067">ATP-binding</keyword>
<sequence>MDTQNSLYKLDFNNFAISKNFNISQDDLHNLHQFYGTFLGPISVCLYEYLLDLSSGEKYKVIEYDFRTLALFLNVHEDELNLARTRLEGAGLLNTYKDNKRAFSIFEILRPQTPENIQKNPFLTDLIVSKIGRINFERFIKSRKSKISTTYYNSEYEDVTFDFFTVFPQTDKLEQKQRQKEILMTAGAASINKQEINHYTQKHNIAIPLIIGNVKYSNTYEAIYKLTPEMFFKQLNDSEINSVDEIMIKNWSDQIPDSKALNLIMYIARKKFRSEKWKKNVWTTIMEVISQNLYKFEDVEKYLDGLLRGSKKYVNIFEEKSILKNAFFNK</sequence>
<dbReference type="OrthoDB" id="395744at2"/>
<dbReference type="RefSeq" id="WP_134111109.1">
    <property type="nucleotide sequence ID" value="NZ_SOCN01000003.1"/>
</dbReference>
<dbReference type="AlphaFoldDB" id="A0A4R7UE59"/>
<evidence type="ECO:0000313" key="2">
    <source>
        <dbReference type="EMBL" id="TDV23274.1"/>
    </source>
</evidence>
<feature type="domain" description="Replicative helicase loading/DNA remodeling protein DnaB N-terminal winged helix" evidence="1">
    <location>
        <begin position="14"/>
        <end position="188"/>
    </location>
</feature>
<keyword evidence="2" id="KW-0378">Hydrolase</keyword>
<organism evidence="2 3">
    <name type="scientific">Mycoplasmopsis mustelae</name>
    <dbReference type="NCBI Taxonomy" id="171289"/>
    <lineage>
        <taxon>Bacteria</taxon>
        <taxon>Bacillati</taxon>
        <taxon>Mycoplasmatota</taxon>
        <taxon>Mycoplasmoidales</taxon>
        <taxon>Metamycoplasmataceae</taxon>
        <taxon>Mycoplasmopsis</taxon>
    </lineage>
</organism>
<protein>
    <submittedName>
        <fullName evidence="2">Replicative DNA helicase loader DnaB</fullName>
    </submittedName>
</protein>
<dbReference type="GO" id="GO:0004386">
    <property type="term" value="F:helicase activity"/>
    <property type="evidence" value="ECO:0007669"/>
    <property type="project" value="UniProtKB-KW"/>
</dbReference>
<keyword evidence="2" id="KW-0347">Helicase</keyword>
<name>A0A4R7UE59_9BACT</name>